<keyword evidence="2" id="KW-0646">Protease inhibitor</keyword>
<name>A0A6P3RA28_PTEVA</name>
<dbReference type="CTD" id="5265"/>
<dbReference type="PANTHER" id="PTHR11461:SF165">
    <property type="entry name" value="ALPHA-1-ANTITRYPSIN"/>
    <property type="match status" value="1"/>
</dbReference>
<dbReference type="SUPFAM" id="SSF56574">
    <property type="entry name" value="Serpins"/>
    <property type="match status" value="1"/>
</dbReference>
<dbReference type="FunFam" id="2.10.310.10:FF:000001">
    <property type="entry name" value="Serpin family A member 1"/>
    <property type="match status" value="1"/>
</dbReference>
<accession>A0A6P3RA28</accession>
<comment type="similarity">
    <text evidence="1 6">Belongs to the serpin family.</text>
</comment>
<keyword evidence="4" id="KW-0722">Serine protease inhibitor</keyword>
<keyword evidence="3 7" id="KW-0732">Signal</keyword>
<dbReference type="FunFam" id="2.30.39.10:FF:000003">
    <property type="entry name" value="alpha-1-antitrypsin isoform X1"/>
    <property type="match status" value="1"/>
</dbReference>
<dbReference type="GO" id="GO:0005615">
    <property type="term" value="C:extracellular space"/>
    <property type="evidence" value="ECO:0007669"/>
    <property type="project" value="InterPro"/>
</dbReference>
<feature type="chain" id="PRO_5044646424" evidence="7">
    <location>
        <begin position="23"/>
        <end position="413"/>
    </location>
</feature>
<dbReference type="OrthoDB" id="671595at2759"/>
<dbReference type="Gene3D" id="2.30.39.10">
    <property type="entry name" value="Alpha-1-antitrypsin, domain 1"/>
    <property type="match status" value="1"/>
</dbReference>
<dbReference type="InterPro" id="IPR023796">
    <property type="entry name" value="Serpin_dom"/>
</dbReference>
<dbReference type="Gene3D" id="3.30.497.10">
    <property type="entry name" value="Antithrombin, subunit I, domain 2"/>
    <property type="match status" value="1"/>
</dbReference>
<dbReference type="RefSeq" id="XP_011377906.1">
    <property type="nucleotide sequence ID" value="XM_011379604.2"/>
</dbReference>
<evidence type="ECO:0000313" key="10">
    <source>
        <dbReference type="RefSeq" id="XP_011377904.1"/>
    </source>
</evidence>
<dbReference type="KEGG" id="pvp:105305154"/>
<feature type="signal peptide" evidence="7">
    <location>
        <begin position="1"/>
        <end position="22"/>
    </location>
</feature>
<sequence>MPSSITWRLLLLAGCLVLGSLAEGLQGVAVQETDEHDQKGAIYKIAPNLVDFAFSLYRQVAHQSNTSNIFFSPVSIATAFATLSLGTKGDTHTQILEGLDFNLTERAEADIHKGFHHLLDALNRPDNQLQLTTGNGLFIDENAKLVSKFLEDVKKLYHSEAFSVNFKDSEAAKKQINDYVEKGTQGKITDLVKDLNEDTVFALVNFIFFKGKWEKPFEAKQTTEEDFHVDQDTTVKVPMMNRLGMFDLHRCDTLSSWVLLMDYVGNATAVFLLPDEGKLQHAEDLLTKQVLSKFLEKRYVRSANLQLPKLSISGTYDLATVLGNMGITKVFSNAADLSGISEQERLKLSKAVHKAVLTIDEKGTEASATTILEAIPMSIPPNVQFNRPFLIIIYDKNTKSPLFVGKVMNPIQK</sequence>
<dbReference type="InterPro" id="IPR036186">
    <property type="entry name" value="Serpin_sf"/>
</dbReference>
<dbReference type="PANTHER" id="PTHR11461">
    <property type="entry name" value="SERINE PROTEASE INHIBITOR, SERPIN"/>
    <property type="match status" value="1"/>
</dbReference>
<gene>
    <name evidence="10 11" type="primary">SERPINA1</name>
</gene>
<dbReference type="PROSITE" id="PS00284">
    <property type="entry name" value="SERPIN"/>
    <property type="match status" value="1"/>
</dbReference>
<evidence type="ECO:0000256" key="3">
    <source>
        <dbReference type="ARBA" id="ARBA00022729"/>
    </source>
</evidence>
<dbReference type="Gene3D" id="2.10.310.10">
    <property type="entry name" value="Serpins superfamily"/>
    <property type="match status" value="1"/>
</dbReference>
<evidence type="ECO:0000313" key="11">
    <source>
        <dbReference type="RefSeq" id="XP_011377906.1"/>
    </source>
</evidence>
<evidence type="ECO:0000259" key="8">
    <source>
        <dbReference type="SMART" id="SM00093"/>
    </source>
</evidence>
<evidence type="ECO:0000313" key="9">
    <source>
        <dbReference type="Proteomes" id="UP000515202"/>
    </source>
</evidence>
<evidence type="ECO:0000256" key="4">
    <source>
        <dbReference type="ARBA" id="ARBA00022900"/>
    </source>
</evidence>
<dbReference type="Pfam" id="PF00079">
    <property type="entry name" value="Serpin"/>
    <property type="match status" value="1"/>
</dbReference>
<dbReference type="CDD" id="cd02056">
    <property type="entry name" value="serpinA1_A1AT"/>
    <property type="match status" value="1"/>
</dbReference>
<reference evidence="10 11" key="1">
    <citation type="submission" date="2025-04" db="UniProtKB">
        <authorList>
            <consortium name="RefSeq"/>
        </authorList>
    </citation>
    <scope>IDENTIFICATION</scope>
    <source>
        <tissue evidence="10 11">Kidney</tissue>
    </source>
</reference>
<dbReference type="RefSeq" id="XP_011377904.1">
    <property type="nucleotide sequence ID" value="XM_011379602.2"/>
</dbReference>
<proteinExistence type="inferred from homology"/>
<evidence type="ECO:0000256" key="5">
    <source>
        <dbReference type="ARBA" id="ARBA00023180"/>
    </source>
</evidence>
<evidence type="ECO:0000256" key="6">
    <source>
        <dbReference type="RuleBase" id="RU000411"/>
    </source>
</evidence>
<dbReference type="InterPro" id="IPR000215">
    <property type="entry name" value="Serpin_fam"/>
</dbReference>
<keyword evidence="9" id="KW-1185">Reference proteome</keyword>
<dbReference type="InterPro" id="IPR023795">
    <property type="entry name" value="Serpin_CS"/>
</dbReference>
<dbReference type="FunFam" id="3.30.497.10:FF:000001">
    <property type="entry name" value="Serine protease inhibitor"/>
    <property type="match status" value="1"/>
</dbReference>
<protein>
    <submittedName>
        <fullName evidence="10 11">Alpha-1-antitrypsin</fullName>
    </submittedName>
</protein>
<keyword evidence="5" id="KW-0325">Glycoprotein</keyword>
<dbReference type="GO" id="GO:0004867">
    <property type="term" value="F:serine-type endopeptidase inhibitor activity"/>
    <property type="evidence" value="ECO:0007669"/>
    <property type="project" value="UniProtKB-KW"/>
</dbReference>
<organism evidence="9 11">
    <name type="scientific">Pteropus vampyrus</name>
    <name type="common">Large flying fox</name>
    <dbReference type="NCBI Taxonomy" id="132908"/>
    <lineage>
        <taxon>Eukaryota</taxon>
        <taxon>Metazoa</taxon>
        <taxon>Chordata</taxon>
        <taxon>Craniata</taxon>
        <taxon>Vertebrata</taxon>
        <taxon>Euteleostomi</taxon>
        <taxon>Mammalia</taxon>
        <taxon>Eutheria</taxon>
        <taxon>Laurasiatheria</taxon>
        <taxon>Chiroptera</taxon>
        <taxon>Yinpterochiroptera</taxon>
        <taxon>Pteropodoidea</taxon>
        <taxon>Pteropodidae</taxon>
        <taxon>Pteropodinae</taxon>
        <taxon>Pteropus</taxon>
    </lineage>
</organism>
<dbReference type="GeneID" id="105305154"/>
<dbReference type="SMART" id="SM00093">
    <property type="entry name" value="SERPIN"/>
    <property type="match status" value="1"/>
</dbReference>
<dbReference type="InterPro" id="IPR042178">
    <property type="entry name" value="Serpin_sf_1"/>
</dbReference>
<dbReference type="InterPro" id="IPR042185">
    <property type="entry name" value="Serpin_sf_2"/>
</dbReference>
<dbReference type="AlphaFoldDB" id="A0A6P3RA28"/>
<dbReference type="Proteomes" id="UP000515202">
    <property type="component" value="Unplaced"/>
</dbReference>
<evidence type="ECO:0000256" key="1">
    <source>
        <dbReference type="ARBA" id="ARBA00009500"/>
    </source>
</evidence>
<evidence type="ECO:0000256" key="2">
    <source>
        <dbReference type="ARBA" id="ARBA00022690"/>
    </source>
</evidence>
<evidence type="ECO:0000256" key="7">
    <source>
        <dbReference type="SAM" id="SignalP"/>
    </source>
</evidence>
<feature type="domain" description="Serpin" evidence="8">
    <location>
        <begin position="54"/>
        <end position="410"/>
    </location>
</feature>